<reference evidence="2" key="1">
    <citation type="journal article" date="2023" name="Mol. Phylogenet. Evol.">
        <title>Genome-scale phylogeny and comparative genomics of the fungal order Sordariales.</title>
        <authorList>
            <person name="Hensen N."/>
            <person name="Bonometti L."/>
            <person name="Westerberg I."/>
            <person name="Brannstrom I.O."/>
            <person name="Guillou S."/>
            <person name="Cros-Aarteil S."/>
            <person name="Calhoun S."/>
            <person name="Haridas S."/>
            <person name="Kuo A."/>
            <person name="Mondo S."/>
            <person name="Pangilinan J."/>
            <person name="Riley R."/>
            <person name="LaButti K."/>
            <person name="Andreopoulos B."/>
            <person name="Lipzen A."/>
            <person name="Chen C."/>
            <person name="Yan M."/>
            <person name="Daum C."/>
            <person name="Ng V."/>
            <person name="Clum A."/>
            <person name="Steindorff A."/>
            <person name="Ohm R.A."/>
            <person name="Martin F."/>
            <person name="Silar P."/>
            <person name="Natvig D.O."/>
            <person name="Lalanne C."/>
            <person name="Gautier V."/>
            <person name="Ament-Velasquez S.L."/>
            <person name="Kruys A."/>
            <person name="Hutchinson M.I."/>
            <person name="Powell A.J."/>
            <person name="Barry K."/>
            <person name="Miller A.N."/>
            <person name="Grigoriev I.V."/>
            <person name="Debuchy R."/>
            <person name="Gladieux P."/>
            <person name="Hiltunen Thoren M."/>
            <person name="Johannesson H."/>
        </authorList>
    </citation>
    <scope>NUCLEOTIDE SEQUENCE</scope>
    <source>
        <strain evidence="2">CBS 955.72</strain>
    </source>
</reference>
<gene>
    <name evidence="2" type="ORF">B0T25DRAFT_339923</name>
</gene>
<name>A0AAJ0H6Q8_9PEZI</name>
<dbReference type="Proteomes" id="UP001275084">
    <property type="component" value="Unassembled WGS sequence"/>
</dbReference>
<protein>
    <submittedName>
        <fullName evidence="2">Uncharacterized protein</fullName>
    </submittedName>
</protein>
<comment type="caution">
    <text evidence="2">The sequence shown here is derived from an EMBL/GenBank/DDBJ whole genome shotgun (WGS) entry which is preliminary data.</text>
</comment>
<sequence length="199" mass="21612">MGRPDCAPAYTSQPRSRRSRSGRGRVPGEGRAYGARPSAAHGGQSRHGAVPWQWHRSTARRFSTRHAQPQQPYGREAQLSAMSLDRAVAGNEHLCLALTTPGNPVALGNWPAVLVDAMHHFQVASKGWRVLPVPALSSLFKASPHRGRPATIGRLDCLQAAVQRAIEGAGKIEIGAWVLEQGRPREDGMVETRCKQGLH</sequence>
<accession>A0AAJ0H6Q8</accession>
<keyword evidence="3" id="KW-1185">Reference proteome</keyword>
<reference evidence="2" key="2">
    <citation type="submission" date="2023-06" db="EMBL/GenBank/DDBJ databases">
        <authorList>
            <consortium name="Lawrence Berkeley National Laboratory"/>
            <person name="Haridas S."/>
            <person name="Hensen N."/>
            <person name="Bonometti L."/>
            <person name="Westerberg I."/>
            <person name="Brannstrom I.O."/>
            <person name="Guillou S."/>
            <person name="Cros-Aarteil S."/>
            <person name="Calhoun S."/>
            <person name="Kuo A."/>
            <person name="Mondo S."/>
            <person name="Pangilinan J."/>
            <person name="Riley R."/>
            <person name="Labutti K."/>
            <person name="Andreopoulos B."/>
            <person name="Lipzen A."/>
            <person name="Chen C."/>
            <person name="Yanf M."/>
            <person name="Daum C."/>
            <person name="Ng V."/>
            <person name="Clum A."/>
            <person name="Steindorff A."/>
            <person name="Ohm R."/>
            <person name="Martin F."/>
            <person name="Silar P."/>
            <person name="Natvig D."/>
            <person name="Lalanne C."/>
            <person name="Gautier V."/>
            <person name="Ament-Velasquez S.L."/>
            <person name="Kruys A."/>
            <person name="Hutchinson M.I."/>
            <person name="Powell A.J."/>
            <person name="Barry K."/>
            <person name="Miller A.N."/>
            <person name="Grigoriev I.V."/>
            <person name="Debuchy R."/>
            <person name="Gladieux P."/>
            <person name="Thoren M.H."/>
            <person name="Johannesson H."/>
        </authorList>
    </citation>
    <scope>NUCLEOTIDE SEQUENCE</scope>
    <source>
        <strain evidence="2">CBS 955.72</strain>
    </source>
</reference>
<dbReference type="AlphaFoldDB" id="A0AAJ0H6Q8"/>
<evidence type="ECO:0000256" key="1">
    <source>
        <dbReference type="SAM" id="MobiDB-lite"/>
    </source>
</evidence>
<feature type="region of interest" description="Disordered" evidence="1">
    <location>
        <begin position="1"/>
        <end position="50"/>
    </location>
</feature>
<evidence type="ECO:0000313" key="2">
    <source>
        <dbReference type="EMBL" id="KAK3341372.1"/>
    </source>
</evidence>
<organism evidence="2 3">
    <name type="scientific">Lasiosphaeria hispida</name>
    <dbReference type="NCBI Taxonomy" id="260671"/>
    <lineage>
        <taxon>Eukaryota</taxon>
        <taxon>Fungi</taxon>
        <taxon>Dikarya</taxon>
        <taxon>Ascomycota</taxon>
        <taxon>Pezizomycotina</taxon>
        <taxon>Sordariomycetes</taxon>
        <taxon>Sordariomycetidae</taxon>
        <taxon>Sordariales</taxon>
        <taxon>Lasiosphaeriaceae</taxon>
        <taxon>Lasiosphaeria</taxon>
    </lineage>
</organism>
<dbReference type="EMBL" id="JAUIQD010000008">
    <property type="protein sequence ID" value="KAK3341372.1"/>
    <property type="molecule type" value="Genomic_DNA"/>
</dbReference>
<evidence type="ECO:0000313" key="3">
    <source>
        <dbReference type="Proteomes" id="UP001275084"/>
    </source>
</evidence>
<proteinExistence type="predicted"/>